<protein>
    <submittedName>
        <fullName evidence="1">Uncharacterized protein</fullName>
    </submittedName>
</protein>
<name>A0A3M8CUB3_9BACL</name>
<comment type="caution">
    <text evidence="1">The sequence shown here is derived from an EMBL/GenBank/DDBJ whole genome shotgun (WGS) entry which is preliminary data.</text>
</comment>
<evidence type="ECO:0000313" key="1">
    <source>
        <dbReference type="EMBL" id="RNB78435.1"/>
    </source>
</evidence>
<dbReference type="EMBL" id="RHHT01000025">
    <property type="protein sequence ID" value="RNB78435.1"/>
    <property type="molecule type" value="Genomic_DNA"/>
</dbReference>
<dbReference type="AlphaFoldDB" id="A0A3M8CUB3"/>
<proteinExistence type="predicted"/>
<organism evidence="1 2">
    <name type="scientific">Brevibacillus panacihumi</name>
    <dbReference type="NCBI Taxonomy" id="497735"/>
    <lineage>
        <taxon>Bacteria</taxon>
        <taxon>Bacillati</taxon>
        <taxon>Bacillota</taxon>
        <taxon>Bacilli</taxon>
        <taxon>Bacillales</taxon>
        <taxon>Paenibacillaceae</taxon>
        <taxon>Brevibacillus</taxon>
    </lineage>
</organism>
<gene>
    <name evidence="1" type="ORF">EDM58_11590</name>
</gene>
<reference evidence="1 2" key="1">
    <citation type="submission" date="2018-10" db="EMBL/GenBank/DDBJ databases">
        <title>Phylogenomics of Brevibacillus.</title>
        <authorList>
            <person name="Dunlap C."/>
        </authorList>
    </citation>
    <scope>NUCLEOTIDE SEQUENCE [LARGE SCALE GENOMIC DNA]</scope>
    <source>
        <strain evidence="1 2">JCM 15085</strain>
    </source>
</reference>
<sequence>MKMASKSEVQIKRVYGGDLAEGQMIDIYEPAFFQDDVFDTMEGYNLMNEEGEYVLFLRGTSDGDAFAIIGMYQGKYDISTSKLARQAQNGEKYQDVADLEYFGDNVKHFNERKQEVLKKYK</sequence>
<dbReference type="RefSeq" id="WP_122913485.1">
    <property type="nucleotide sequence ID" value="NZ_RHHT01000025.1"/>
</dbReference>
<dbReference type="Proteomes" id="UP000281915">
    <property type="component" value="Unassembled WGS sequence"/>
</dbReference>
<evidence type="ECO:0000313" key="2">
    <source>
        <dbReference type="Proteomes" id="UP000281915"/>
    </source>
</evidence>
<accession>A0A3M8CUB3</accession>